<feature type="transmembrane region" description="Helical" evidence="7">
    <location>
        <begin position="58"/>
        <end position="74"/>
    </location>
</feature>
<evidence type="ECO:0000313" key="10">
    <source>
        <dbReference type="Proteomes" id="UP000247555"/>
    </source>
</evidence>
<feature type="domain" description="Major facilitator superfamily (MFS) profile" evidence="8">
    <location>
        <begin position="20"/>
        <end position="464"/>
    </location>
</feature>
<dbReference type="Pfam" id="PF07690">
    <property type="entry name" value="MFS_1"/>
    <property type="match status" value="1"/>
</dbReference>
<dbReference type="PROSITE" id="PS50850">
    <property type="entry name" value="MFS"/>
    <property type="match status" value="1"/>
</dbReference>
<dbReference type="InterPro" id="IPR036259">
    <property type="entry name" value="MFS_trans_sf"/>
</dbReference>
<feature type="transmembrane region" description="Helical" evidence="7">
    <location>
        <begin position="360"/>
        <end position="377"/>
    </location>
</feature>
<feature type="transmembrane region" description="Helical" evidence="7">
    <location>
        <begin position="407"/>
        <end position="424"/>
    </location>
</feature>
<protein>
    <submittedName>
        <fullName evidence="9">Putative MFS family arabinose efflux permease</fullName>
    </submittedName>
</protein>
<dbReference type="GO" id="GO:0005886">
    <property type="term" value="C:plasma membrane"/>
    <property type="evidence" value="ECO:0007669"/>
    <property type="project" value="UniProtKB-SubCell"/>
</dbReference>
<evidence type="ECO:0000259" key="8">
    <source>
        <dbReference type="PROSITE" id="PS50850"/>
    </source>
</evidence>
<gene>
    <name evidence="9" type="ORF">DFR34_108119</name>
</gene>
<dbReference type="Gene3D" id="1.20.1250.20">
    <property type="entry name" value="MFS general substrate transporter like domains"/>
    <property type="match status" value="1"/>
</dbReference>
<evidence type="ECO:0000256" key="4">
    <source>
        <dbReference type="ARBA" id="ARBA00022692"/>
    </source>
</evidence>
<dbReference type="GO" id="GO:0022857">
    <property type="term" value="F:transmembrane transporter activity"/>
    <property type="evidence" value="ECO:0007669"/>
    <property type="project" value="InterPro"/>
</dbReference>
<evidence type="ECO:0000313" key="9">
    <source>
        <dbReference type="EMBL" id="PXX79226.1"/>
    </source>
</evidence>
<proteinExistence type="predicted"/>
<keyword evidence="3" id="KW-1003">Cell membrane</keyword>
<keyword evidence="4 7" id="KW-0812">Transmembrane</keyword>
<feature type="transmembrane region" description="Helical" evidence="7">
    <location>
        <begin position="272"/>
        <end position="294"/>
    </location>
</feature>
<evidence type="ECO:0000256" key="5">
    <source>
        <dbReference type="ARBA" id="ARBA00022989"/>
    </source>
</evidence>
<dbReference type="InterPro" id="IPR011701">
    <property type="entry name" value="MFS"/>
</dbReference>
<reference evidence="9 10" key="1">
    <citation type="submission" date="2018-05" db="EMBL/GenBank/DDBJ databases">
        <title>Genomic Encyclopedia of Type Strains, Phase IV (KMG-IV): sequencing the most valuable type-strain genomes for metagenomic binning, comparative biology and taxonomic classification.</title>
        <authorList>
            <person name="Goeker M."/>
        </authorList>
    </citation>
    <scope>NUCLEOTIDE SEQUENCE [LARGE SCALE GENOMIC DNA]</scope>
    <source>
        <strain evidence="9 10">DSM 29661</strain>
    </source>
</reference>
<dbReference type="PANTHER" id="PTHR42718">
    <property type="entry name" value="MAJOR FACILITATOR SUPERFAMILY MULTIDRUG TRANSPORTER MFSC"/>
    <property type="match status" value="1"/>
</dbReference>
<dbReference type="InterPro" id="IPR020846">
    <property type="entry name" value="MFS_dom"/>
</dbReference>
<keyword evidence="10" id="KW-1185">Reference proteome</keyword>
<feature type="transmembrane region" description="Helical" evidence="7">
    <location>
        <begin position="111"/>
        <end position="132"/>
    </location>
</feature>
<accession>A0A318KU52</accession>
<organism evidence="9 10">
    <name type="scientific">Rivihabitans pingtungensis</name>
    <dbReference type="NCBI Taxonomy" id="1054498"/>
    <lineage>
        <taxon>Bacteria</taxon>
        <taxon>Pseudomonadati</taxon>
        <taxon>Pseudomonadota</taxon>
        <taxon>Betaproteobacteria</taxon>
        <taxon>Neisseriales</taxon>
        <taxon>Aquaspirillaceae</taxon>
        <taxon>Rivihabitans</taxon>
    </lineage>
</organism>
<dbReference type="AlphaFoldDB" id="A0A318KU52"/>
<feature type="transmembrane region" description="Helical" evidence="7">
    <location>
        <begin position="174"/>
        <end position="191"/>
    </location>
</feature>
<feature type="transmembrane region" description="Helical" evidence="7">
    <location>
        <begin position="211"/>
        <end position="228"/>
    </location>
</feature>
<dbReference type="InterPro" id="IPR005829">
    <property type="entry name" value="Sugar_transporter_CS"/>
</dbReference>
<keyword evidence="6 7" id="KW-0472">Membrane</keyword>
<keyword evidence="2" id="KW-0813">Transport</keyword>
<feature type="transmembrane region" description="Helical" evidence="7">
    <location>
        <begin position="436"/>
        <end position="457"/>
    </location>
</feature>
<evidence type="ECO:0000256" key="7">
    <source>
        <dbReference type="SAM" id="Phobius"/>
    </source>
</evidence>
<comment type="subcellular location">
    <subcellularLocation>
        <location evidence="1">Cell membrane</location>
        <topology evidence="1">Multi-pass membrane protein</topology>
    </subcellularLocation>
</comment>
<dbReference type="RefSeq" id="WP_211309338.1">
    <property type="nucleotide sequence ID" value="NZ_QJKI01000008.1"/>
</dbReference>
<feature type="transmembrane region" description="Helical" evidence="7">
    <location>
        <begin position="86"/>
        <end position="105"/>
    </location>
</feature>
<feature type="transmembrane region" description="Helical" evidence="7">
    <location>
        <begin position="306"/>
        <end position="324"/>
    </location>
</feature>
<dbReference type="EMBL" id="QJKI01000008">
    <property type="protein sequence ID" value="PXX79226.1"/>
    <property type="molecule type" value="Genomic_DNA"/>
</dbReference>
<dbReference type="SUPFAM" id="SSF103473">
    <property type="entry name" value="MFS general substrate transporter"/>
    <property type="match status" value="1"/>
</dbReference>
<dbReference type="Proteomes" id="UP000247555">
    <property type="component" value="Unassembled WGS sequence"/>
</dbReference>
<dbReference type="PROSITE" id="PS00216">
    <property type="entry name" value="SUGAR_TRANSPORT_1"/>
    <property type="match status" value="1"/>
</dbReference>
<evidence type="ECO:0000256" key="3">
    <source>
        <dbReference type="ARBA" id="ARBA00022475"/>
    </source>
</evidence>
<dbReference type="PANTHER" id="PTHR42718:SF46">
    <property type="entry name" value="BLR6921 PROTEIN"/>
    <property type="match status" value="1"/>
</dbReference>
<evidence type="ECO:0000256" key="2">
    <source>
        <dbReference type="ARBA" id="ARBA00022448"/>
    </source>
</evidence>
<dbReference type="CDD" id="cd17321">
    <property type="entry name" value="MFS_MMR_MDR_like"/>
    <property type="match status" value="1"/>
</dbReference>
<comment type="caution">
    <text evidence="9">The sequence shown here is derived from an EMBL/GenBank/DDBJ whole genome shotgun (WGS) entry which is preliminary data.</text>
</comment>
<feature type="transmembrane region" description="Helical" evidence="7">
    <location>
        <begin position="144"/>
        <end position="168"/>
    </location>
</feature>
<dbReference type="PRINTS" id="PR01036">
    <property type="entry name" value="TCRTETB"/>
</dbReference>
<feature type="transmembrane region" description="Helical" evidence="7">
    <location>
        <begin position="336"/>
        <end position="354"/>
    </location>
</feature>
<evidence type="ECO:0000256" key="6">
    <source>
        <dbReference type="ARBA" id="ARBA00023136"/>
    </source>
</evidence>
<keyword evidence="5 7" id="KW-1133">Transmembrane helix</keyword>
<evidence type="ECO:0000256" key="1">
    <source>
        <dbReference type="ARBA" id="ARBA00004651"/>
    </source>
</evidence>
<dbReference type="Gene3D" id="1.20.1720.10">
    <property type="entry name" value="Multidrug resistance protein D"/>
    <property type="match status" value="1"/>
</dbReference>
<name>A0A318KU52_9NEIS</name>
<sequence length="475" mass="48074">MTISSSPLADPAPPPWSPMLLFSLCLSMLLSALGSSLGNVALPALAQAWRAPFALVQWVALGYLLTLTALSVSVGRLSDSLGRRRLLLIGIAVFSVGSALCAAAPSLPMLIAARALQGLGAACMMALSMAGVSDWAPAGRAGRAMGWLGSLSAVGSTLGPSLGGGLIAWSGWPAMFWLSAALGALTWLLSWRILPADRPRHGPAAPFDGQGALWLALALVCYALAGAAGFTLSGLAWLAAMLLATAGLVWRQGRAPAPLIPLPLLRHPALRAGLLGSLLVSTVMMATLVVGPFYLTFALGLTPGKLGLAVALGPLAAALSSAPAGRLVDRFGAPRVAGGGLCGLAVGAALLARLPLSSGLAGYLLPIVSMTVSYALFQTANNTAMMQCAAPQQRGVLAGLLNVSRNLGLTSGAALMGALFAWGVGNSDMAHAAPEAVAAGMRLTFAVAVLMVGLAGWRSMGRLPDAGSQTPANTR</sequence>